<evidence type="ECO:0000313" key="2">
    <source>
        <dbReference type="EMBL" id="BAM18166.1"/>
    </source>
</evidence>
<name>I4DJS6_PAPXU</name>
<feature type="region of interest" description="Disordered" evidence="1">
    <location>
        <begin position="61"/>
        <end position="84"/>
    </location>
</feature>
<proteinExistence type="evidence at transcript level"/>
<dbReference type="EMBL" id="AK401544">
    <property type="protein sequence ID" value="BAM18166.1"/>
    <property type="molecule type" value="mRNA"/>
</dbReference>
<feature type="compositionally biased region" description="Basic residues" evidence="1">
    <location>
        <begin position="75"/>
        <end position="84"/>
    </location>
</feature>
<reference evidence="2" key="1">
    <citation type="journal article" date="2012" name="BMC Biol.">
        <title>Comprehensive microarray-based analysis for stage-specific larval camouflage pattern-associated genes in the swallowtail butterfly, Papilio xuthus.</title>
        <authorList>
            <person name="Futahashi R."/>
            <person name="Shirataki H."/>
            <person name="Narita T."/>
            <person name="Mita K."/>
            <person name="Fujiwara H."/>
        </authorList>
    </citation>
    <scope>NUCLEOTIDE SEQUENCE</scope>
    <source>
        <tissue evidence="2">Epidermis</tissue>
    </source>
</reference>
<evidence type="ECO:0000256" key="1">
    <source>
        <dbReference type="SAM" id="MobiDB-lite"/>
    </source>
</evidence>
<accession>I4DJS6</accession>
<feature type="region of interest" description="Disordered" evidence="1">
    <location>
        <begin position="1"/>
        <end position="31"/>
    </location>
</feature>
<dbReference type="AlphaFoldDB" id="I4DJS6"/>
<sequence>MHADKAKIKIQKPSSPPKTPSVAFQVTPSENSPSQWAVYEENADLPEGLPQRMPSLKIDPHALREIPRPMNLSRPVRRRPGGRL</sequence>
<protein>
    <submittedName>
        <fullName evidence="2">Uncharacterized protein</fullName>
    </submittedName>
</protein>
<feature type="compositionally biased region" description="Polar residues" evidence="1">
    <location>
        <begin position="22"/>
        <end position="31"/>
    </location>
</feature>
<organism evidence="2">
    <name type="scientific">Papilio xuthus</name>
    <name type="common">Asian swallowtail butterfly</name>
    <dbReference type="NCBI Taxonomy" id="66420"/>
    <lineage>
        <taxon>Eukaryota</taxon>
        <taxon>Metazoa</taxon>
        <taxon>Ecdysozoa</taxon>
        <taxon>Arthropoda</taxon>
        <taxon>Hexapoda</taxon>
        <taxon>Insecta</taxon>
        <taxon>Pterygota</taxon>
        <taxon>Neoptera</taxon>
        <taxon>Endopterygota</taxon>
        <taxon>Lepidoptera</taxon>
        <taxon>Glossata</taxon>
        <taxon>Ditrysia</taxon>
        <taxon>Papilionoidea</taxon>
        <taxon>Papilionidae</taxon>
        <taxon>Papilioninae</taxon>
        <taxon>Papilio</taxon>
    </lineage>
</organism>